<accession>A0A1M7C3E5</accession>
<organism evidence="2 3">
    <name type="scientific">Chishuiella changwenlii</name>
    <dbReference type="NCBI Taxonomy" id="1434701"/>
    <lineage>
        <taxon>Bacteria</taxon>
        <taxon>Pseudomonadati</taxon>
        <taxon>Bacteroidota</taxon>
        <taxon>Flavobacteriia</taxon>
        <taxon>Flavobacteriales</taxon>
        <taxon>Weeksellaceae</taxon>
        <taxon>Chishuiella</taxon>
    </lineage>
</organism>
<name>A0A1M7C3E5_9FLAO</name>
<evidence type="ECO:0000313" key="3">
    <source>
        <dbReference type="Proteomes" id="UP000184120"/>
    </source>
</evidence>
<dbReference type="Pfam" id="PF16153">
    <property type="entry name" value="DUF4861"/>
    <property type="match status" value="1"/>
</dbReference>
<protein>
    <recommendedName>
        <fullName evidence="5">DUF4861 domain-containing protein</fullName>
    </recommendedName>
</protein>
<gene>
    <name evidence="1" type="ORF">GCM10010984_23740</name>
    <name evidence="2" type="ORF">SAMN05443634_11273</name>
</gene>
<proteinExistence type="predicted"/>
<dbReference type="Proteomes" id="UP000184120">
    <property type="component" value="Unassembled WGS sequence"/>
</dbReference>
<dbReference type="Proteomes" id="UP000650994">
    <property type="component" value="Unassembled WGS sequence"/>
</dbReference>
<dbReference type="RefSeq" id="WP_072933810.1">
    <property type="nucleotide sequence ID" value="NZ_BMFL01000016.1"/>
</dbReference>
<sequence>MKNLKYCIVLAAFSILSCNKQNQSSVEAQNGLTYSEISVKEGGQWVDGKRGHKEYVGGTFKNVQELSLDPNHTDHSFDIRYEGPGWENQNVAFRLYLDWRNAVDIYGKKVKTSVLKEVGQDGFDSYHNAQPWGQDILKSGKALGIGGFGRLINGEVAHLNDVKDTHVKVYNEKKSSGYEINYTQWKTENHVTDVKANVSIFPYDRFSKFELKTSANTDGLCTGIVKFKEIPLQKKKSEDGSWGYIATYGAQTLVSKTDLLGMAIFYKTSEVDNLVDGQHDHLIVFKPTTKTVTYYILAAWEQEPDGINNEKDFYNDLNVKLTQLQKNNRL</sequence>
<reference evidence="1" key="5">
    <citation type="submission" date="2024-05" db="EMBL/GenBank/DDBJ databases">
        <authorList>
            <person name="Sun Q."/>
            <person name="Zhou Y."/>
        </authorList>
    </citation>
    <scope>NUCLEOTIDE SEQUENCE</scope>
    <source>
        <strain evidence="1">CGMCC 1.12707</strain>
    </source>
</reference>
<evidence type="ECO:0008006" key="5">
    <source>
        <dbReference type="Google" id="ProtNLM"/>
    </source>
</evidence>
<evidence type="ECO:0000313" key="4">
    <source>
        <dbReference type="Proteomes" id="UP000650994"/>
    </source>
</evidence>
<dbReference type="PROSITE" id="PS51257">
    <property type="entry name" value="PROKAR_LIPOPROTEIN"/>
    <property type="match status" value="1"/>
</dbReference>
<dbReference type="InterPro" id="IPR032342">
    <property type="entry name" value="DUF4861"/>
</dbReference>
<reference evidence="1" key="1">
    <citation type="journal article" date="2014" name="Int. J. Syst. Evol. Microbiol.">
        <title>Complete genome of a new Firmicutes species belonging to the dominant human colonic microbiota ('Ruminococcus bicirculans') reveals two chromosomes and a selective capacity to utilize plant glucans.</title>
        <authorList>
            <consortium name="NISC Comparative Sequencing Program"/>
            <person name="Wegmann U."/>
            <person name="Louis P."/>
            <person name="Goesmann A."/>
            <person name="Henrissat B."/>
            <person name="Duncan S.H."/>
            <person name="Flint H.J."/>
        </authorList>
    </citation>
    <scope>NUCLEOTIDE SEQUENCE</scope>
    <source>
        <strain evidence="1">CGMCC 1.12707</strain>
    </source>
</reference>
<evidence type="ECO:0000313" key="1">
    <source>
        <dbReference type="EMBL" id="GGF05730.1"/>
    </source>
</evidence>
<reference evidence="2" key="2">
    <citation type="submission" date="2016-11" db="EMBL/GenBank/DDBJ databases">
        <authorList>
            <person name="Jaros S."/>
            <person name="Januszkiewicz K."/>
            <person name="Wedrychowicz H."/>
        </authorList>
    </citation>
    <scope>NUCLEOTIDE SEQUENCE [LARGE SCALE GENOMIC DNA]</scope>
    <source>
        <strain evidence="2">DSM 27989</strain>
    </source>
</reference>
<reference evidence="4" key="4">
    <citation type="journal article" date="2019" name="Int. J. Syst. Evol. Microbiol.">
        <title>The Global Catalogue of Microorganisms (GCM) 10K type strain sequencing project: providing services to taxonomists for standard genome sequencing and annotation.</title>
        <authorList>
            <consortium name="The Broad Institute Genomics Platform"/>
            <consortium name="The Broad Institute Genome Sequencing Center for Infectious Disease"/>
            <person name="Wu L."/>
            <person name="Ma J."/>
        </authorList>
    </citation>
    <scope>NUCLEOTIDE SEQUENCE [LARGE SCALE GENOMIC DNA]</scope>
    <source>
        <strain evidence="4">CGMCC 1.12707</strain>
    </source>
</reference>
<dbReference type="STRING" id="1434701.SAMN05443634_11273"/>
<dbReference type="OrthoDB" id="846806at2"/>
<dbReference type="AlphaFoldDB" id="A0A1M7C3E5"/>
<dbReference type="EMBL" id="BMFL01000016">
    <property type="protein sequence ID" value="GGF05730.1"/>
    <property type="molecule type" value="Genomic_DNA"/>
</dbReference>
<dbReference type="EMBL" id="FRBH01000012">
    <property type="protein sequence ID" value="SHL61744.1"/>
    <property type="molecule type" value="Genomic_DNA"/>
</dbReference>
<keyword evidence="4" id="KW-1185">Reference proteome</keyword>
<reference evidence="3" key="3">
    <citation type="submission" date="2016-11" db="EMBL/GenBank/DDBJ databases">
        <authorList>
            <person name="Varghese N."/>
            <person name="Submissions S."/>
        </authorList>
    </citation>
    <scope>NUCLEOTIDE SEQUENCE [LARGE SCALE GENOMIC DNA]</scope>
    <source>
        <strain evidence="3">DSM 27989</strain>
    </source>
</reference>
<evidence type="ECO:0000313" key="2">
    <source>
        <dbReference type="EMBL" id="SHL61744.1"/>
    </source>
</evidence>